<evidence type="ECO:0000259" key="1">
    <source>
        <dbReference type="Pfam" id="PF06439"/>
    </source>
</evidence>
<dbReference type="InterPro" id="IPR010496">
    <property type="entry name" value="AL/BT2_dom"/>
</dbReference>
<name>A0A3B0CA57_9FLAO</name>
<dbReference type="GO" id="GO:0016787">
    <property type="term" value="F:hydrolase activity"/>
    <property type="evidence" value="ECO:0007669"/>
    <property type="project" value="InterPro"/>
</dbReference>
<proteinExistence type="predicted"/>
<reference evidence="2 3" key="1">
    <citation type="submission" date="2018-10" db="EMBL/GenBank/DDBJ databases">
        <title>Ulvibacterium marinum gen. nov., sp. nov., a novel marine bacterium of the family Flavobacteriaceae, isolated from a culture of the green alga Ulva prolifera.</title>
        <authorList>
            <person name="Zhang Z."/>
        </authorList>
    </citation>
    <scope>NUCLEOTIDE SEQUENCE [LARGE SCALE GENOMIC DNA]</scope>
    <source>
        <strain evidence="2 3">CCMM003</strain>
    </source>
</reference>
<evidence type="ECO:0000313" key="3">
    <source>
        <dbReference type="Proteomes" id="UP000276603"/>
    </source>
</evidence>
<feature type="domain" description="3-keto-alpha-glucoside-1,2-lyase/3-keto-2-hydroxy-glucal hydratase" evidence="1">
    <location>
        <begin position="45"/>
        <end position="250"/>
    </location>
</feature>
<protein>
    <submittedName>
        <fullName evidence="2">DUF1080 domain-containing protein</fullName>
    </submittedName>
</protein>
<dbReference type="Pfam" id="PF06439">
    <property type="entry name" value="3keto-disac_hyd"/>
    <property type="match status" value="1"/>
</dbReference>
<gene>
    <name evidence="2" type="ORF">D7Z94_01755</name>
</gene>
<dbReference type="PROSITE" id="PS51257">
    <property type="entry name" value="PROKAR_LIPOPROTEIN"/>
    <property type="match status" value="1"/>
</dbReference>
<accession>A0A3B0CA57</accession>
<comment type="caution">
    <text evidence="2">The sequence shown here is derived from an EMBL/GenBank/DDBJ whole genome shotgun (WGS) entry which is preliminary data.</text>
</comment>
<dbReference type="EMBL" id="RBCJ01000001">
    <property type="protein sequence ID" value="RKN82593.1"/>
    <property type="molecule type" value="Genomic_DNA"/>
</dbReference>
<keyword evidence="3" id="KW-1185">Reference proteome</keyword>
<dbReference type="Gene3D" id="2.60.120.560">
    <property type="entry name" value="Exo-inulinase, domain 1"/>
    <property type="match status" value="1"/>
</dbReference>
<dbReference type="OrthoDB" id="9806233at2"/>
<dbReference type="Proteomes" id="UP000276603">
    <property type="component" value="Unassembled WGS sequence"/>
</dbReference>
<organism evidence="2 3">
    <name type="scientific">Ulvibacterium marinum</name>
    <dbReference type="NCBI Taxonomy" id="2419782"/>
    <lineage>
        <taxon>Bacteria</taxon>
        <taxon>Pseudomonadati</taxon>
        <taxon>Bacteroidota</taxon>
        <taxon>Flavobacteriia</taxon>
        <taxon>Flavobacteriales</taxon>
        <taxon>Flavobacteriaceae</taxon>
        <taxon>Ulvibacterium</taxon>
    </lineage>
</organism>
<dbReference type="RefSeq" id="WP_120709784.1">
    <property type="nucleotide sequence ID" value="NZ_RBCJ01000001.1"/>
</dbReference>
<evidence type="ECO:0000313" key="2">
    <source>
        <dbReference type="EMBL" id="RKN82593.1"/>
    </source>
</evidence>
<sequence>MKQFLCIVLITISTLGCKEKAKTPTEEAIEEAVSEADVTTSENEEWIVLFDGTSFDGWKEYLKEDISEHWKLEDGAMVFYPPEDRKKGESYNLVTEKEFTDFELSLEWRIAEGGNSGIFWGVAEMPSLNQPYRTGPEIQVLDNEKHPDGKNGTSHQAGALYDMVSPTKDVTKPVGEWNTCVLTINHKTNQGSVMLNGEKVVEFPVNDPEWSTMVADSKFADWEHFGKHTTGKIGLQDHGDGVAFRNVKIKEL</sequence>
<dbReference type="AlphaFoldDB" id="A0A3B0CA57"/>